<dbReference type="Proteomes" id="UP000537126">
    <property type="component" value="Unassembled WGS sequence"/>
</dbReference>
<keyword evidence="1" id="KW-0732">Signal</keyword>
<keyword evidence="5" id="KW-1185">Reference proteome</keyword>
<dbReference type="Pfam" id="PF05299">
    <property type="entry name" value="Peptidase_M61"/>
    <property type="match status" value="1"/>
</dbReference>
<dbReference type="InterPro" id="IPR027268">
    <property type="entry name" value="Peptidase_M4/M1_CTD_sf"/>
</dbReference>
<dbReference type="EMBL" id="JAASRN010000003">
    <property type="protein sequence ID" value="NIK74454.1"/>
    <property type="molecule type" value="Genomic_DNA"/>
</dbReference>
<dbReference type="GO" id="GO:0006508">
    <property type="term" value="P:proteolysis"/>
    <property type="evidence" value="ECO:0007669"/>
    <property type="project" value="UniProtKB-KW"/>
</dbReference>
<feature type="chain" id="PRO_5032936867" evidence="1">
    <location>
        <begin position="23"/>
        <end position="512"/>
    </location>
</feature>
<gene>
    <name evidence="4" type="ORF">FHS56_001979</name>
</gene>
<dbReference type="Gene3D" id="1.10.390.10">
    <property type="entry name" value="Neutral Protease Domain 2"/>
    <property type="match status" value="1"/>
</dbReference>
<feature type="domain" description="Peptidase M61 catalytic" evidence="2">
    <location>
        <begin position="288"/>
        <end position="397"/>
    </location>
</feature>
<name>A0A846MS77_9BACT</name>
<comment type="caution">
    <text evidence="4">The sequence shown here is derived from an EMBL/GenBank/DDBJ whole genome shotgun (WGS) entry which is preliminary data.</text>
</comment>
<accession>A0A846MS77</accession>
<proteinExistence type="predicted"/>
<evidence type="ECO:0000256" key="1">
    <source>
        <dbReference type="SAM" id="SignalP"/>
    </source>
</evidence>
<dbReference type="GO" id="GO:0008237">
    <property type="term" value="F:metallopeptidase activity"/>
    <property type="evidence" value="ECO:0007669"/>
    <property type="project" value="UniProtKB-KW"/>
</dbReference>
<dbReference type="RefSeq" id="WP_166920244.1">
    <property type="nucleotide sequence ID" value="NZ_JAASRN010000003.1"/>
</dbReference>
<feature type="signal peptide" evidence="1">
    <location>
        <begin position="1"/>
        <end position="22"/>
    </location>
</feature>
<dbReference type="InterPro" id="IPR007963">
    <property type="entry name" value="Peptidase_M61_catalytic"/>
</dbReference>
<evidence type="ECO:0000259" key="2">
    <source>
        <dbReference type="Pfam" id="PF05299"/>
    </source>
</evidence>
<sequence>MKSTNILLTVCLTLSLSVAAWAQQLHYVVNLNDRSGDSFKVTIQIQGKLGKQPIIYQFASTAPGTYQVMDMGRFVRKFEVLDNKGRPVEVEQVSVNQWEIKKPEKVRTIRYEIAETWDTPVQENPIYLMCGSSIEDDHVLINGQTVFGYFHGKQQAPFTIELLYPEGWKVGTALNRNEQGYWLANNYDHAVDSPILLGNLTYAKDEVGGAQIDVYTYSATGKINSTTLLSAMKDMLNAASDFLNGLPVERYTFLFHFSDKSAGAWEHSYSSEYILKEGEWNEQMKNSVLSIAAHEFFHIVTPLNIHSEIIEHFNFVKPTPSQHLWLYEGTTEWAAHMMQLRGGLISLDEFLQRWGRKAYVDSRYFDSNYSLVALSLNSYTAEGQKQYSNIYYRGALVASLLDIRLLELSNGKRGLREVILELINKYGASKPFPEDKFFDIFVEMTYPEIGDFFDRYVKNAEPLPLKEYFNKIGIDFKAGDSASPAPAFVPMEHPTEAQLRLREAWLKNLPLR</sequence>
<dbReference type="Pfam" id="PF17899">
    <property type="entry name" value="Peptidase_M61_N"/>
    <property type="match status" value="1"/>
</dbReference>
<evidence type="ECO:0000313" key="4">
    <source>
        <dbReference type="EMBL" id="NIK74454.1"/>
    </source>
</evidence>
<dbReference type="InterPro" id="IPR040756">
    <property type="entry name" value="Peptidase_M61_N"/>
</dbReference>
<dbReference type="SUPFAM" id="SSF55486">
    <property type="entry name" value="Metalloproteases ('zincins'), catalytic domain"/>
    <property type="match status" value="1"/>
</dbReference>
<reference evidence="4 5" key="1">
    <citation type="submission" date="2020-03" db="EMBL/GenBank/DDBJ databases">
        <title>Genomic Encyclopedia of Type Strains, Phase IV (KMG-IV): sequencing the most valuable type-strain genomes for metagenomic binning, comparative biology and taxonomic classification.</title>
        <authorList>
            <person name="Goeker M."/>
        </authorList>
    </citation>
    <scope>NUCLEOTIDE SEQUENCE [LARGE SCALE GENOMIC DNA]</scope>
    <source>
        <strain evidence="4 5">DSM 5718</strain>
    </source>
</reference>
<keyword evidence="4" id="KW-0482">Metalloprotease</keyword>
<protein>
    <submittedName>
        <fullName evidence="4">Putative metalloprotease with PDZ domain</fullName>
    </submittedName>
</protein>
<dbReference type="AlphaFoldDB" id="A0A846MS77"/>
<evidence type="ECO:0000259" key="3">
    <source>
        <dbReference type="Pfam" id="PF17899"/>
    </source>
</evidence>
<evidence type="ECO:0000313" key="5">
    <source>
        <dbReference type="Proteomes" id="UP000537126"/>
    </source>
</evidence>
<organism evidence="4 5">
    <name type="scientific">Thermonema lapsum</name>
    <dbReference type="NCBI Taxonomy" id="28195"/>
    <lineage>
        <taxon>Bacteria</taxon>
        <taxon>Pseudomonadati</taxon>
        <taxon>Bacteroidota</taxon>
        <taxon>Cytophagia</taxon>
        <taxon>Cytophagales</taxon>
        <taxon>Thermonemataceae</taxon>
        <taxon>Thermonema</taxon>
    </lineage>
</organism>
<feature type="domain" description="Peptidase M61 N-terminal" evidence="3">
    <location>
        <begin position="26"/>
        <end position="199"/>
    </location>
</feature>
<keyword evidence="4" id="KW-0378">Hydrolase</keyword>
<keyword evidence="4" id="KW-0645">Protease</keyword>
<dbReference type="Gene3D" id="2.60.40.3650">
    <property type="match status" value="1"/>
</dbReference>